<evidence type="ECO:0000313" key="2">
    <source>
        <dbReference type="Proteomes" id="UP001280121"/>
    </source>
</evidence>
<sequence>MSVPRTVRGDKRYMKENLDREAQFKARGESMEDNMRHRSFADALTGHARKDECGGRAEKVFQFLQGHQEASRHGISFCDKIFGRLNRVKMLVALPGDKPCPKMVKVGEGHEDFMDGSKPEMVKESYGSKADVGGSQLRREKLENGDTMEREIKVWVKAKGRKAVREKVKNAERCNLSWIKERALTLEA</sequence>
<reference evidence="1" key="1">
    <citation type="journal article" date="2023" name="Plant J.">
        <title>Genome sequences and population genomics provide insights into the demographic history, inbreeding, and mutation load of two 'living fossil' tree species of Dipteronia.</title>
        <authorList>
            <person name="Feng Y."/>
            <person name="Comes H.P."/>
            <person name="Chen J."/>
            <person name="Zhu S."/>
            <person name="Lu R."/>
            <person name="Zhang X."/>
            <person name="Li P."/>
            <person name="Qiu J."/>
            <person name="Olsen K.M."/>
            <person name="Qiu Y."/>
        </authorList>
    </citation>
    <scope>NUCLEOTIDE SEQUENCE</scope>
    <source>
        <strain evidence="1">KIB01</strain>
    </source>
</reference>
<name>A0AAD9X3D3_9ROSI</name>
<organism evidence="1 2">
    <name type="scientific">Dipteronia dyeriana</name>
    <dbReference type="NCBI Taxonomy" id="168575"/>
    <lineage>
        <taxon>Eukaryota</taxon>
        <taxon>Viridiplantae</taxon>
        <taxon>Streptophyta</taxon>
        <taxon>Embryophyta</taxon>
        <taxon>Tracheophyta</taxon>
        <taxon>Spermatophyta</taxon>
        <taxon>Magnoliopsida</taxon>
        <taxon>eudicotyledons</taxon>
        <taxon>Gunneridae</taxon>
        <taxon>Pentapetalae</taxon>
        <taxon>rosids</taxon>
        <taxon>malvids</taxon>
        <taxon>Sapindales</taxon>
        <taxon>Sapindaceae</taxon>
        <taxon>Hippocastanoideae</taxon>
        <taxon>Acereae</taxon>
        <taxon>Dipteronia</taxon>
    </lineage>
</organism>
<proteinExistence type="predicted"/>
<accession>A0AAD9X3D3</accession>
<protein>
    <submittedName>
        <fullName evidence="1">Uncharacterized protein</fullName>
    </submittedName>
</protein>
<dbReference type="EMBL" id="JANJYI010000004">
    <property type="protein sequence ID" value="KAK2651967.1"/>
    <property type="molecule type" value="Genomic_DNA"/>
</dbReference>
<dbReference type="Proteomes" id="UP001280121">
    <property type="component" value="Unassembled WGS sequence"/>
</dbReference>
<gene>
    <name evidence="1" type="ORF">Ddye_011823</name>
</gene>
<keyword evidence="2" id="KW-1185">Reference proteome</keyword>
<evidence type="ECO:0000313" key="1">
    <source>
        <dbReference type="EMBL" id="KAK2651967.1"/>
    </source>
</evidence>
<comment type="caution">
    <text evidence="1">The sequence shown here is derived from an EMBL/GenBank/DDBJ whole genome shotgun (WGS) entry which is preliminary data.</text>
</comment>
<dbReference type="AlphaFoldDB" id="A0AAD9X3D3"/>